<dbReference type="GeneID" id="81352156"/>
<evidence type="ECO:0000313" key="2">
    <source>
        <dbReference type="EMBL" id="KAJ5112628.1"/>
    </source>
</evidence>
<keyword evidence="3" id="KW-1185">Reference proteome</keyword>
<reference evidence="2" key="1">
    <citation type="submission" date="2022-11" db="EMBL/GenBank/DDBJ databases">
        <authorList>
            <person name="Petersen C."/>
        </authorList>
    </citation>
    <scope>NUCLEOTIDE SEQUENCE</scope>
    <source>
        <strain evidence="2">IBT 30761</strain>
    </source>
</reference>
<evidence type="ECO:0000313" key="3">
    <source>
        <dbReference type="Proteomes" id="UP001149074"/>
    </source>
</evidence>
<dbReference type="RefSeq" id="XP_056480401.1">
    <property type="nucleotide sequence ID" value="XM_056613177.1"/>
</dbReference>
<comment type="caution">
    <text evidence="2">The sequence shown here is derived from an EMBL/GenBank/DDBJ whole genome shotgun (WGS) entry which is preliminary data.</text>
</comment>
<evidence type="ECO:0000256" key="1">
    <source>
        <dbReference type="SAM" id="MobiDB-lite"/>
    </source>
</evidence>
<accession>A0A9W9G5T3</accession>
<protein>
    <submittedName>
        <fullName evidence="2">Uncharacterized protein</fullName>
    </submittedName>
</protein>
<reference evidence="2" key="2">
    <citation type="journal article" date="2023" name="IMA Fungus">
        <title>Comparative genomic study of the Penicillium genus elucidates a diverse pangenome and 15 lateral gene transfer events.</title>
        <authorList>
            <person name="Petersen C."/>
            <person name="Sorensen T."/>
            <person name="Nielsen M.R."/>
            <person name="Sondergaard T.E."/>
            <person name="Sorensen J.L."/>
            <person name="Fitzpatrick D.A."/>
            <person name="Frisvad J.C."/>
            <person name="Nielsen K.L."/>
        </authorList>
    </citation>
    <scope>NUCLEOTIDE SEQUENCE</scope>
    <source>
        <strain evidence="2">IBT 30761</strain>
    </source>
</reference>
<sequence>MESEGVGGKGARVEKSWRKLSTGKEEEEGEERERRNERSVEKQPRPKRGREERGDITEDDEDEAQRKEGRESRGWQERCEICQAALVVAQLSSRHHRAEKADGQERTSAVGPIWRRLFWGLTVWIRGDDRGHGTPNEHTWADGRYEAVLLSGIHARRAFWLP</sequence>
<feature type="compositionally biased region" description="Basic and acidic residues" evidence="1">
    <location>
        <begin position="31"/>
        <end position="56"/>
    </location>
</feature>
<feature type="compositionally biased region" description="Basic and acidic residues" evidence="1">
    <location>
        <begin position="64"/>
        <end position="76"/>
    </location>
</feature>
<gene>
    <name evidence="2" type="ORF">N7532_000673</name>
</gene>
<dbReference type="AlphaFoldDB" id="A0A9W9G5T3"/>
<name>A0A9W9G5T3_9EURO</name>
<organism evidence="2 3">
    <name type="scientific">Penicillium argentinense</name>
    <dbReference type="NCBI Taxonomy" id="1131581"/>
    <lineage>
        <taxon>Eukaryota</taxon>
        <taxon>Fungi</taxon>
        <taxon>Dikarya</taxon>
        <taxon>Ascomycota</taxon>
        <taxon>Pezizomycotina</taxon>
        <taxon>Eurotiomycetes</taxon>
        <taxon>Eurotiomycetidae</taxon>
        <taxon>Eurotiales</taxon>
        <taxon>Aspergillaceae</taxon>
        <taxon>Penicillium</taxon>
    </lineage>
</organism>
<dbReference type="EMBL" id="JAPQKI010000001">
    <property type="protein sequence ID" value="KAJ5112628.1"/>
    <property type="molecule type" value="Genomic_DNA"/>
</dbReference>
<feature type="compositionally biased region" description="Gly residues" evidence="1">
    <location>
        <begin position="1"/>
        <end position="10"/>
    </location>
</feature>
<feature type="region of interest" description="Disordered" evidence="1">
    <location>
        <begin position="1"/>
        <end position="76"/>
    </location>
</feature>
<dbReference type="Proteomes" id="UP001149074">
    <property type="component" value="Unassembled WGS sequence"/>
</dbReference>
<proteinExistence type="predicted"/>